<dbReference type="InterPro" id="IPR042239">
    <property type="entry name" value="Nop_C"/>
</dbReference>
<feature type="compositionally biased region" description="Acidic residues" evidence="4">
    <location>
        <begin position="12"/>
        <end position="23"/>
    </location>
</feature>
<comment type="subcellular location">
    <subcellularLocation>
        <location evidence="1">Nucleus</location>
    </subcellularLocation>
</comment>
<sequence>MSLANTLLGDISSDDESDIDDNQIENTNDSKSMNLVQASTSDGRLAHIDNSLCHKYMPMLKSLQNLVAELNSEVSFSTLANKLDLITKANEILGKSRDSIRSIHTFIKIRYKPIWSDLDTLIPNPINFAKVIMVVKDDIDSVSSKGEELSTFLKKDEILGLTVSASSMVELPTEQRNSEIIEVIIPACKLMTDFSDGIEIVEAFLTKAAYLLAPNVTAIVGPHIAAQLLATLGLDGLIKTPACNLPNLGANDSATGVHSTRIKRGFIYNCELVQSVSMDYRKQAMRQVSAKVILAARIDFSQRGSAKEDRFGKEWYNEIASKLEKIQAPPENHQMKPLPKPVDKKSAKRAGRRFRKQKEKMKMSKLEEAKNKMPFYKAEDTEMDEFGNEIGLGMASKFSSSKGAYRNLSIADTHRPQITKGLAQKLESFIPANTEHQSSKLVSLLESNDKASYNTANTEMSERPKKIRKIEDGRNGY</sequence>
<dbReference type="Pfam" id="PF01798">
    <property type="entry name" value="Nop"/>
    <property type="match status" value="1"/>
</dbReference>
<accession>A0A7D9CZ17</accession>
<feature type="compositionally biased region" description="Polar residues" evidence="4">
    <location>
        <begin position="450"/>
        <end position="459"/>
    </location>
</feature>
<dbReference type="GO" id="GO:0046540">
    <property type="term" value="C:U4/U6 x U5 tri-snRNP complex"/>
    <property type="evidence" value="ECO:0007669"/>
    <property type="project" value="InterPro"/>
</dbReference>
<keyword evidence="7" id="KW-1185">Reference proteome</keyword>
<keyword evidence="3" id="KW-0687">Ribonucleoprotein</keyword>
<dbReference type="PANTHER" id="PTHR13904">
    <property type="entry name" value="PRE-MRNA SPLICING FACTOR PRP31"/>
    <property type="match status" value="1"/>
</dbReference>
<feature type="region of interest" description="Disordered" evidence="4">
    <location>
        <begin position="1"/>
        <end position="31"/>
    </location>
</feature>
<evidence type="ECO:0000313" key="6">
    <source>
        <dbReference type="EMBL" id="VUG19031.1"/>
    </source>
</evidence>
<dbReference type="GO" id="GO:0071011">
    <property type="term" value="C:precatalytic spliceosome"/>
    <property type="evidence" value="ECO:0007669"/>
    <property type="project" value="TreeGrafter"/>
</dbReference>
<dbReference type="InterPro" id="IPR036070">
    <property type="entry name" value="Nop_dom_sf"/>
</dbReference>
<dbReference type="Gene3D" id="1.10.246.90">
    <property type="entry name" value="Nop domain"/>
    <property type="match status" value="1"/>
</dbReference>
<evidence type="ECO:0000256" key="2">
    <source>
        <dbReference type="ARBA" id="ARBA00023242"/>
    </source>
</evidence>
<feature type="domain" description="Nop" evidence="5">
    <location>
        <begin position="212"/>
        <end position="328"/>
    </location>
</feature>
<dbReference type="InterPro" id="IPR027105">
    <property type="entry name" value="Prp31"/>
</dbReference>
<keyword evidence="2" id="KW-0539">Nucleus</keyword>
<dbReference type="PROSITE" id="PS51358">
    <property type="entry name" value="NOP"/>
    <property type="match status" value="1"/>
</dbReference>
<proteinExistence type="predicted"/>
<reference evidence="6 7" key="1">
    <citation type="submission" date="2019-07" db="EMBL/GenBank/DDBJ databases">
        <authorList>
            <person name="Friedrich A."/>
            <person name="Schacherer J."/>
        </authorList>
    </citation>
    <scope>NUCLEOTIDE SEQUENCE [LARGE SCALE GENOMIC DNA]</scope>
</reference>
<evidence type="ECO:0000313" key="7">
    <source>
        <dbReference type="Proteomes" id="UP000478008"/>
    </source>
</evidence>
<evidence type="ECO:0000256" key="1">
    <source>
        <dbReference type="ARBA" id="ARBA00004123"/>
    </source>
</evidence>
<evidence type="ECO:0000256" key="4">
    <source>
        <dbReference type="SAM" id="MobiDB-lite"/>
    </source>
</evidence>
<dbReference type="EMBL" id="CABFWN010000004">
    <property type="protein sequence ID" value="VUG19031.1"/>
    <property type="molecule type" value="Genomic_DNA"/>
</dbReference>
<evidence type="ECO:0000259" key="5">
    <source>
        <dbReference type="PROSITE" id="PS51358"/>
    </source>
</evidence>
<evidence type="ECO:0000256" key="3">
    <source>
        <dbReference type="ARBA" id="ARBA00023274"/>
    </source>
</evidence>
<name>A0A7D9CZ17_DEKBR</name>
<feature type="compositionally biased region" description="Basic and acidic residues" evidence="4">
    <location>
        <begin position="460"/>
        <end position="477"/>
    </location>
</feature>
<dbReference type="GO" id="GO:0000244">
    <property type="term" value="P:spliceosomal tri-snRNP complex assembly"/>
    <property type="evidence" value="ECO:0007669"/>
    <property type="project" value="InterPro"/>
</dbReference>
<dbReference type="Gene3D" id="1.10.287.4070">
    <property type="match status" value="1"/>
</dbReference>
<dbReference type="AlphaFoldDB" id="A0A7D9CZ17"/>
<feature type="compositionally biased region" description="Basic residues" evidence="4">
    <location>
        <begin position="346"/>
        <end position="359"/>
    </location>
</feature>
<feature type="region of interest" description="Disordered" evidence="4">
    <location>
        <begin position="447"/>
        <end position="477"/>
    </location>
</feature>
<dbReference type="Pfam" id="PF09785">
    <property type="entry name" value="Prp31_C"/>
    <property type="match status" value="1"/>
</dbReference>
<dbReference type="SUPFAM" id="SSF89124">
    <property type="entry name" value="Nop domain"/>
    <property type="match status" value="1"/>
</dbReference>
<gene>
    <name evidence="6" type="ORF">DEBR0S4_08746G</name>
</gene>
<dbReference type="GO" id="GO:0005687">
    <property type="term" value="C:U4 snRNP"/>
    <property type="evidence" value="ECO:0007669"/>
    <property type="project" value="TreeGrafter"/>
</dbReference>
<dbReference type="InterPro" id="IPR019175">
    <property type="entry name" value="Prp31_C"/>
</dbReference>
<dbReference type="PANTHER" id="PTHR13904:SF0">
    <property type="entry name" value="U4_U6 SMALL NUCLEAR RIBONUCLEOPROTEIN PRP31"/>
    <property type="match status" value="1"/>
</dbReference>
<dbReference type="Proteomes" id="UP000478008">
    <property type="component" value="Unassembled WGS sequence"/>
</dbReference>
<protein>
    <submittedName>
        <fullName evidence="6">DEBR0S4_08746g1_1</fullName>
    </submittedName>
</protein>
<feature type="region of interest" description="Disordered" evidence="4">
    <location>
        <begin position="330"/>
        <end position="363"/>
    </location>
</feature>
<dbReference type="InterPro" id="IPR002687">
    <property type="entry name" value="Nop_dom"/>
</dbReference>
<organism evidence="6 7">
    <name type="scientific">Dekkera bruxellensis</name>
    <name type="common">Brettanomyces custersii</name>
    <dbReference type="NCBI Taxonomy" id="5007"/>
    <lineage>
        <taxon>Eukaryota</taxon>
        <taxon>Fungi</taxon>
        <taxon>Dikarya</taxon>
        <taxon>Ascomycota</taxon>
        <taxon>Saccharomycotina</taxon>
        <taxon>Pichiomycetes</taxon>
        <taxon>Pichiales</taxon>
        <taxon>Pichiaceae</taxon>
        <taxon>Brettanomyces</taxon>
    </lineage>
</organism>